<evidence type="ECO:0000313" key="4">
    <source>
        <dbReference type="Proteomes" id="UP000324022"/>
    </source>
</evidence>
<feature type="domain" description="F-box" evidence="2">
    <location>
        <begin position="1"/>
        <end position="45"/>
    </location>
</feature>
<proteinExistence type="predicted"/>
<dbReference type="Pfam" id="PF12937">
    <property type="entry name" value="F-box-like"/>
    <property type="match status" value="1"/>
</dbReference>
<dbReference type="SMART" id="SM00992">
    <property type="entry name" value="YccV-like"/>
    <property type="match status" value="1"/>
</dbReference>
<dbReference type="InterPro" id="IPR011722">
    <property type="entry name" value="Hemimethylated_DNA-bd_dom"/>
</dbReference>
<dbReference type="Gene3D" id="1.20.1280.50">
    <property type="match status" value="1"/>
</dbReference>
<dbReference type="SUPFAM" id="SSF81383">
    <property type="entry name" value="F-box domain"/>
    <property type="match status" value="1"/>
</dbReference>
<dbReference type="Pfam" id="PF08755">
    <property type="entry name" value="YccV-like"/>
    <property type="match status" value="1"/>
</dbReference>
<dbReference type="AlphaFoldDB" id="A0A5C3DV62"/>
<dbReference type="InterPro" id="IPR032698">
    <property type="entry name" value="SirB1_N"/>
</dbReference>
<gene>
    <name evidence="3" type="ORF">UTRI_01052</name>
</gene>
<feature type="compositionally biased region" description="Polar residues" evidence="1">
    <location>
        <begin position="256"/>
        <end position="272"/>
    </location>
</feature>
<feature type="region of interest" description="Disordered" evidence="1">
    <location>
        <begin position="965"/>
        <end position="1004"/>
    </location>
</feature>
<dbReference type="InterPro" id="IPR036623">
    <property type="entry name" value="Hemimethylated_DNA-bd_sf"/>
</dbReference>
<organism evidence="3 4">
    <name type="scientific">Ustilago trichophora</name>
    <dbReference type="NCBI Taxonomy" id="86804"/>
    <lineage>
        <taxon>Eukaryota</taxon>
        <taxon>Fungi</taxon>
        <taxon>Dikarya</taxon>
        <taxon>Basidiomycota</taxon>
        <taxon>Ustilaginomycotina</taxon>
        <taxon>Ustilaginomycetes</taxon>
        <taxon>Ustilaginales</taxon>
        <taxon>Ustilaginaceae</taxon>
        <taxon>Ustilago</taxon>
    </lineage>
</organism>
<dbReference type="GO" id="GO:0003677">
    <property type="term" value="F:DNA binding"/>
    <property type="evidence" value="ECO:0007669"/>
    <property type="project" value="InterPro"/>
</dbReference>
<dbReference type="PANTHER" id="PTHR31350">
    <property type="entry name" value="SI:DKEY-261L7.2"/>
    <property type="match status" value="1"/>
</dbReference>
<dbReference type="SUPFAM" id="SSF141255">
    <property type="entry name" value="YccV-like"/>
    <property type="match status" value="1"/>
</dbReference>
<dbReference type="Gene3D" id="2.30.30.390">
    <property type="entry name" value="Hemimethylated DNA-binding domain"/>
    <property type="match status" value="1"/>
</dbReference>
<dbReference type="EMBL" id="OOIN01000004">
    <property type="protein sequence ID" value="SPO22374.1"/>
    <property type="molecule type" value="Genomic_DNA"/>
</dbReference>
<evidence type="ECO:0000313" key="3">
    <source>
        <dbReference type="EMBL" id="SPO22374.1"/>
    </source>
</evidence>
<dbReference type="OrthoDB" id="28868at2759"/>
<dbReference type="Proteomes" id="UP000324022">
    <property type="component" value="Unassembled WGS sequence"/>
</dbReference>
<feature type="compositionally biased region" description="Acidic residues" evidence="1">
    <location>
        <begin position="968"/>
        <end position="993"/>
    </location>
</feature>
<feature type="region of interest" description="Disordered" evidence="1">
    <location>
        <begin position="253"/>
        <end position="279"/>
    </location>
</feature>
<dbReference type="SMART" id="SM00256">
    <property type="entry name" value="FBOX"/>
    <property type="match status" value="1"/>
</dbReference>
<keyword evidence="4" id="KW-1185">Reference proteome</keyword>
<dbReference type="PROSITE" id="PS50181">
    <property type="entry name" value="FBOX"/>
    <property type="match status" value="1"/>
</dbReference>
<accession>A0A5C3DV62</accession>
<name>A0A5C3DV62_9BASI</name>
<dbReference type="Pfam" id="PF13369">
    <property type="entry name" value="Transglut_core2"/>
    <property type="match status" value="1"/>
</dbReference>
<sequence>MTIVLPDEVVLQIFSYLDARSLGNALQVSTTFYRIATAPSLWELPYLLRWSTGDAQREAARGTQDWRRNKKLKHLQEHARRSVAEEHLPIAPSPKSPFRYLQLVPPQSATEAHPKLDFYRLFLERIHIDQQVLDTLYRQVEATHDRIPTISSLAFRIGNDAKDVLTAIVEAQSSCPSSSSDGRAFTDTAAAASRRTGDHCRGIDPLAYDYGSYRLNAYQAHQPTTLRSETHHLVILHHAREMLEHLQRREAMQRMSELSQRATGTPPESSMPSGHRFVPSPTETAVSLLTMFRGGEATYVESQLDVLAAACDLYLQQRFSTTTESPEDKPTTLEDAKEMATSICDFLADHGFRGARDDLFSDLDNHFLHHCFTTNRETLPLSLTLIFCGIANRLGLRASLCNFPMRILAFVMADPEAPLPGPDDTLSSAPQALFWLDVCEYTTVAYDAHEPTATDAFARRASWLQQRPPILDRADLAEWTSRMGIPPSDDFWRPAQPDSMVQRAARNILTSVQRAQITPRNTHPVGQARSAIRNMEIGRRSARLELQWSQLVRVDHAFLSSFHGRTDPDEHEAISAHVSAALEYGETLAEDETTWRIVQTWRAESMRTLNMVPESWVQPALPSAARFRQWMHYRAHDNDWTRTRDNLYRRADSWSEHEQQAAKYAAVNAFLRLSTHVNAREVDWIAGFLQSYFMLDVEVIERDFLGVERREDEDEGSESSGDEEGEAFTIHAARNGKSATTGIVTNPSVRIILARMLQAVRAKDAEKPRVNRRVGSGSRRRLRHRAGAEPETANDQDDQLEAQEDLVGYRVGTIFRHRTYRYVGSILGWDPYCAAPEDWIVNMGVDRLPAPQSSSQPSTSPTSTTPPLPRRGGRHQPFYHSQVADGTRRYVAEVNVEPIHGPIWIYGTPQNHQPGDKEGEVVEEGRVLGTSLHKMLQLRGLGEYFRCFDQVGGRLRRNFDARTMFPDDWSDDDNDDDEEIEVEQEAADASLEEGVERLSEDGSW</sequence>
<feature type="compositionally biased region" description="Low complexity" evidence="1">
    <location>
        <begin position="851"/>
        <end position="863"/>
    </location>
</feature>
<feature type="region of interest" description="Disordered" evidence="1">
    <location>
        <begin position="764"/>
        <end position="800"/>
    </location>
</feature>
<reference evidence="3 4" key="1">
    <citation type="submission" date="2018-03" db="EMBL/GenBank/DDBJ databases">
        <authorList>
            <person name="Guldener U."/>
        </authorList>
    </citation>
    <scope>NUCLEOTIDE SEQUENCE [LARGE SCALE GENOMIC DNA]</scope>
    <source>
        <strain evidence="3 4">NBRC100155</strain>
    </source>
</reference>
<dbReference type="InterPro" id="IPR036047">
    <property type="entry name" value="F-box-like_dom_sf"/>
</dbReference>
<protein>
    <recommendedName>
        <fullName evidence="2">F-box domain-containing protein</fullName>
    </recommendedName>
</protein>
<evidence type="ECO:0000256" key="1">
    <source>
        <dbReference type="SAM" id="MobiDB-lite"/>
    </source>
</evidence>
<dbReference type="InterPro" id="IPR001810">
    <property type="entry name" value="F-box_dom"/>
</dbReference>
<feature type="region of interest" description="Disordered" evidence="1">
    <location>
        <begin position="847"/>
        <end position="878"/>
    </location>
</feature>
<feature type="compositionally biased region" description="Basic and acidic residues" evidence="1">
    <location>
        <begin position="994"/>
        <end position="1004"/>
    </location>
</feature>
<dbReference type="PANTHER" id="PTHR31350:SF27">
    <property type="entry name" value="HEMIMETHYLATED DNA-BINDING DOMAIN-CONTAINING PROTEIN"/>
    <property type="match status" value="1"/>
</dbReference>
<evidence type="ECO:0000259" key="2">
    <source>
        <dbReference type="PROSITE" id="PS50181"/>
    </source>
</evidence>